<dbReference type="AlphaFoldDB" id="A0A839GGS3"/>
<dbReference type="EMBL" id="JACJIQ010000016">
    <property type="protein sequence ID" value="MBA9078854.1"/>
    <property type="molecule type" value="Genomic_DNA"/>
</dbReference>
<protein>
    <submittedName>
        <fullName evidence="2">Uncharacterized protein (UPF0248 family)</fullName>
    </submittedName>
</protein>
<evidence type="ECO:0000313" key="3">
    <source>
        <dbReference type="Proteomes" id="UP000563094"/>
    </source>
</evidence>
<dbReference type="Proteomes" id="UP000563094">
    <property type="component" value="Unassembled WGS sequence"/>
</dbReference>
<gene>
    <name evidence="2" type="ORF">FHS90_003584</name>
</gene>
<keyword evidence="3" id="KW-1185">Reference proteome</keyword>
<accession>A0A839GGS3</accession>
<proteinExistence type="predicted"/>
<reference evidence="2 3" key="1">
    <citation type="submission" date="2020-08" db="EMBL/GenBank/DDBJ databases">
        <title>Genomic Encyclopedia of Type Strains, Phase IV (KMG-IV): sequencing the most valuable type-strain genomes for metagenomic binning, comparative biology and taxonomic classification.</title>
        <authorList>
            <person name="Goeker M."/>
        </authorList>
    </citation>
    <scope>NUCLEOTIDE SEQUENCE [LARGE SCALE GENOMIC DNA]</scope>
    <source>
        <strain evidence="2 3">DSM 29854</strain>
    </source>
</reference>
<organism evidence="2 3">
    <name type="scientific">Rufibacter quisquiliarum</name>
    <dbReference type="NCBI Taxonomy" id="1549639"/>
    <lineage>
        <taxon>Bacteria</taxon>
        <taxon>Pseudomonadati</taxon>
        <taxon>Bacteroidota</taxon>
        <taxon>Cytophagia</taxon>
        <taxon>Cytophagales</taxon>
        <taxon>Hymenobacteraceae</taxon>
        <taxon>Rufibacter</taxon>
    </lineage>
</organism>
<feature type="signal peptide" evidence="1">
    <location>
        <begin position="1"/>
        <end position="23"/>
    </location>
</feature>
<dbReference type="RefSeq" id="WP_182513939.1">
    <property type="nucleotide sequence ID" value="NZ_JACJIQ010000016.1"/>
</dbReference>
<sequence>MAKSLLYGLFFFFGIIFTGQAQAVDSVKTKPANLTYLLLNKTGKLKRYRFYVGDQIMFRVKNDSRFYSGSITAIKDSAFYFQNTRIPLERVAQIRMRNHTGGKKVLNYSSVVLKSAGSIFTLVGAINFITHSDDRVDGLHTMGAALTMYAAGVGLKALTKRTYNLEKKWQLKVVEMY</sequence>
<keyword evidence="1" id="KW-0732">Signal</keyword>
<name>A0A839GGS3_9BACT</name>
<feature type="chain" id="PRO_5032948523" evidence="1">
    <location>
        <begin position="24"/>
        <end position="177"/>
    </location>
</feature>
<comment type="caution">
    <text evidence="2">The sequence shown here is derived from an EMBL/GenBank/DDBJ whole genome shotgun (WGS) entry which is preliminary data.</text>
</comment>
<evidence type="ECO:0000313" key="2">
    <source>
        <dbReference type="EMBL" id="MBA9078854.1"/>
    </source>
</evidence>
<evidence type="ECO:0000256" key="1">
    <source>
        <dbReference type="SAM" id="SignalP"/>
    </source>
</evidence>